<name>A0A8I3A2W0_9AGAM</name>
<evidence type="ECO:0000313" key="2">
    <source>
        <dbReference type="EMBL" id="KAG6371711.1"/>
    </source>
</evidence>
<keyword evidence="3" id="KW-1185">Reference proteome</keyword>
<protein>
    <submittedName>
        <fullName evidence="1">Uncharacterized protein</fullName>
    </submittedName>
</protein>
<sequence length="156" mass="17105">MADVIEQDVLVELRGRKPDKLPDGILEAVVTNPCTSDQSASTGVAVDHLLLRKGAADNITVLPDWQLWTDSVELDKLGRHDDNFQCVLHVLPFLEFGTHLFIDWSRAATGASVVVHTDLNHSTQQHVPQHLACGPFNDWGYDQGILAAMNQTGDGI</sequence>
<gene>
    <name evidence="1" type="ORF">JVT61DRAFT_12580</name>
    <name evidence="2" type="ORF">JVT61DRAFT_9055</name>
</gene>
<dbReference type="EMBL" id="JAGFBS010000059">
    <property type="protein sequence ID" value="KAG6369953.1"/>
    <property type="molecule type" value="Genomic_DNA"/>
</dbReference>
<evidence type="ECO:0000313" key="1">
    <source>
        <dbReference type="EMBL" id="KAG6369953.1"/>
    </source>
</evidence>
<comment type="caution">
    <text evidence="1">The sequence shown here is derived from an EMBL/GenBank/DDBJ whole genome shotgun (WGS) entry which is preliminary data.</text>
</comment>
<dbReference type="Proteomes" id="UP000683000">
    <property type="component" value="Unassembled WGS sequence"/>
</dbReference>
<dbReference type="OrthoDB" id="3261937at2759"/>
<dbReference type="AlphaFoldDB" id="A0A8I3A2W0"/>
<organism evidence="1 3">
    <name type="scientific">Boletus reticuloceps</name>
    <dbReference type="NCBI Taxonomy" id="495285"/>
    <lineage>
        <taxon>Eukaryota</taxon>
        <taxon>Fungi</taxon>
        <taxon>Dikarya</taxon>
        <taxon>Basidiomycota</taxon>
        <taxon>Agaricomycotina</taxon>
        <taxon>Agaricomycetes</taxon>
        <taxon>Agaricomycetidae</taxon>
        <taxon>Boletales</taxon>
        <taxon>Boletineae</taxon>
        <taxon>Boletaceae</taxon>
        <taxon>Boletoideae</taxon>
        <taxon>Boletus</taxon>
    </lineage>
</organism>
<dbReference type="EMBL" id="JAGFBS010000032">
    <property type="protein sequence ID" value="KAG6371711.1"/>
    <property type="molecule type" value="Genomic_DNA"/>
</dbReference>
<proteinExistence type="predicted"/>
<reference evidence="1" key="1">
    <citation type="submission" date="2021-03" db="EMBL/GenBank/DDBJ databases">
        <title>Evolutionary innovations through gain and loss of genes in the ectomycorrhizal Boletales.</title>
        <authorList>
            <person name="Wu G."/>
            <person name="Miyauchi S."/>
            <person name="Morin E."/>
            <person name="Yang Z.-L."/>
            <person name="Xu J."/>
            <person name="Martin F.M."/>
        </authorList>
    </citation>
    <scope>NUCLEOTIDE SEQUENCE</scope>
    <source>
        <strain evidence="1">BR01</strain>
    </source>
</reference>
<accession>A0A8I3A2W0</accession>
<evidence type="ECO:0000313" key="3">
    <source>
        <dbReference type="Proteomes" id="UP000683000"/>
    </source>
</evidence>